<organism evidence="2 3">
    <name type="scientific">Rhizobium freirei PRF 81</name>
    <dbReference type="NCBI Taxonomy" id="363754"/>
    <lineage>
        <taxon>Bacteria</taxon>
        <taxon>Pseudomonadati</taxon>
        <taxon>Pseudomonadota</taxon>
        <taxon>Alphaproteobacteria</taxon>
        <taxon>Hyphomicrobiales</taxon>
        <taxon>Rhizobiaceae</taxon>
        <taxon>Rhizobium/Agrobacterium group</taxon>
        <taxon>Rhizobium</taxon>
    </lineage>
</organism>
<dbReference type="Pfam" id="PF06381">
    <property type="entry name" value="Phage_portal_3"/>
    <property type="match status" value="1"/>
</dbReference>
<feature type="domain" description="Anti-CBASS protein Acb1-like N-terminal" evidence="1">
    <location>
        <begin position="91"/>
        <end position="441"/>
    </location>
</feature>
<evidence type="ECO:0000313" key="2">
    <source>
        <dbReference type="EMBL" id="ENN86059.1"/>
    </source>
</evidence>
<proteinExistence type="predicted"/>
<evidence type="ECO:0000259" key="1">
    <source>
        <dbReference type="Pfam" id="PF06381"/>
    </source>
</evidence>
<evidence type="ECO:0000313" key="3">
    <source>
        <dbReference type="Proteomes" id="UP000012429"/>
    </source>
</evidence>
<dbReference type="PATRIC" id="fig|363754.4.peg.4016"/>
<gene>
    <name evidence="2" type="ORF">RHSP_31915</name>
</gene>
<dbReference type="AlphaFoldDB" id="N6U084"/>
<sequence length="499" mass="55829">MFKWLKRKVEPVERRTSESFFSTHAVRNMKISLAAEVLAAAHAKLPKIEPPVGTMDSSDGSWGVKISAGLPNGVINPALIDWYASQSFIGWQACALLMQNWLVDKAVTMPARDATRNGWDAVRVDGKELDDEYRDLLEKFDKKYRIKWNAEQLVRMGRAFGIRIAWFKVESSDPAYYENPFNPDGVTEGSYKGIAQVDPYWCAPILDSDATSDPGNIHFYEPTWWMIGSTKVHRTHLQIFRTSEPPDILKPLYLYGGIPTTQLIMERVYAAERTANEAPLLAQSKRTNVWRTDMAAFKQAGEAGRQKLAEWVEFRDNYGIKIGDKEADEFQQFDTSLADLDDVMMSQYQLVAAASQVPATKLLGTQPKGFNSTGEYEEANYHEFLESIQEHDLTPLIERHHLLVLRSNNVTDFETTASWRPLDAPTAKEVAETNLIKAQTDGELIGAGVIDSEDARKRLASDPDSGYHQLGDADELGTDLDDIGLSDEGKAAVETLGLG</sequence>
<accession>N6U084</accession>
<dbReference type="OrthoDB" id="7491028at2"/>
<reference evidence="2 3" key="1">
    <citation type="journal article" date="2012" name="BMC Genomics">
        <title>Genomic basis of broad host range and environmental adaptability of Rhizobium tropici CIAT 899 and Rhizobium sp. PRF 81 which are used in inoculants for common bean (Phaseolus vulgaris L.).</title>
        <authorList>
            <person name="Ormeno-Orrillo E."/>
            <person name="Menna P."/>
            <person name="Almeida L.G."/>
            <person name="Ollero F.J."/>
            <person name="Nicolas M.F."/>
            <person name="Pains Rodrigues E."/>
            <person name="Shigueyoshi Nakatani A."/>
            <person name="Silva Batista J.S."/>
            <person name="Oliveira Chueire L.M."/>
            <person name="Souza R.C."/>
            <person name="Ribeiro Vasconcelos A.T."/>
            <person name="Megias M."/>
            <person name="Hungria M."/>
            <person name="Martinez-Romero E."/>
        </authorList>
    </citation>
    <scope>NUCLEOTIDE SEQUENCE [LARGE SCALE GENOMIC DNA]</scope>
    <source>
        <strain evidence="2 3">PRF 81</strain>
    </source>
</reference>
<dbReference type="EMBL" id="AQHN01000072">
    <property type="protein sequence ID" value="ENN86059.1"/>
    <property type="molecule type" value="Genomic_DNA"/>
</dbReference>
<dbReference type="InterPro" id="IPR024459">
    <property type="entry name" value="Acb1-like_N"/>
</dbReference>
<dbReference type="RefSeq" id="WP_004121212.1">
    <property type="nucleotide sequence ID" value="NZ_AQHN01000072.1"/>
</dbReference>
<dbReference type="STRING" id="363754.RHSP_31915"/>
<name>N6U084_9HYPH</name>
<dbReference type="Proteomes" id="UP000012429">
    <property type="component" value="Unassembled WGS sequence"/>
</dbReference>
<protein>
    <recommendedName>
        <fullName evidence="1">Anti-CBASS protein Acb1-like N-terminal domain-containing protein</fullName>
    </recommendedName>
</protein>
<comment type="caution">
    <text evidence="2">The sequence shown here is derived from an EMBL/GenBank/DDBJ whole genome shotgun (WGS) entry which is preliminary data.</text>
</comment>
<keyword evidence="3" id="KW-1185">Reference proteome</keyword>